<gene>
    <name evidence="1" type="ORF">GCM10009066_05620</name>
</gene>
<accession>A0AAV3S5Q0</accession>
<protein>
    <recommendedName>
        <fullName evidence="3">DUF2188 domain-containing protein</fullName>
    </recommendedName>
</protein>
<keyword evidence="2" id="KW-1185">Reference proteome</keyword>
<evidence type="ECO:0000313" key="1">
    <source>
        <dbReference type="EMBL" id="GAA0293971.1"/>
    </source>
</evidence>
<dbReference type="Proteomes" id="UP001500837">
    <property type="component" value="Unassembled WGS sequence"/>
</dbReference>
<dbReference type="EMBL" id="BAAABL010000026">
    <property type="protein sequence ID" value="GAA0293971.1"/>
    <property type="molecule type" value="Genomic_DNA"/>
</dbReference>
<evidence type="ECO:0008006" key="3">
    <source>
        <dbReference type="Google" id="ProtNLM"/>
    </source>
</evidence>
<dbReference type="AlphaFoldDB" id="A0AAV3S5Q0"/>
<organism evidence="1 2">
    <name type="scientific">Halarchaeum salinum</name>
    <dbReference type="NCBI Taxonomy" id="489912"/>
    <lineage>
        <taxon>Archaea</taxon>
        <taxon>Methanobacteriati</taxon>
        <taxon>Methanobacteriota</taxon>
        <taxon>Stenosarchaea group</taxon>
        <taxon>Halobacteria</taxon>
        <taxon>Halobacteriales</taxon>
        <taxon>Halobacteriaceae</taxon>
    </lineage>
</organism>
<evidence type="ECO:0000313" key="2">
    <source>
        <dbReference type="Proteomes" id="UP001500837"/>
    </source>
</evidence>
<name>A0AAV3S5Q0_9EURY</name>
<sequence length="93" mass="10485">MSLRSLLRRTYEQGQFPPDDFPSGRCEWSVGFDVDDYTGPGWYVGVSSPYAIETYGPYESQQSAVSAAKEKMAPNDELEVNEKRTINYGGVKY</sequence>
<proteinExistence type="predicted"/>
<comment type="caution">
    <text evidence="1">The sequence shown here is derived from an EMBL/GenBank/DDBJ whole genome shotgun (WGS) entry which is preliminary data.</text>
</comment>
<reference evidence="1 2" key="1">
    <citation type="journal article" date="2019" name="Int. J. Syst. Evol. Microbiol.">
        <title>The Global Catalogue of Microorganisms (GCM) 10K type strain sequencing project: providing services to taxonomists for standard genome sequencing and annotation.</title>
        <authorList>
            <consortium name="The Broad Institute Genomics Platform"/>
            <consortium name="The Broad Institute Genome Sequencing Center for Infectious Disease"/>
            <person name="Wu L."/>
            <person name="Ma J."/>
        </authorList>
    </citation>
    <scope>NUCLEOTIDE SEQUENCE [LARGE SCALE GENOMIC DNA]</scope>
    <source>
        <strain evidence="1 2">JCM 16330</strain>
    </source>
</reference>